<dbReference type="InterPro" id="IPR016186">
    <property type="entry name" value="C-type_lectin-like/link_sf"/>
</dbReference>
<keyword evidence="5" id="KW-0812">Transmembrane</keyword>
<dbReference type="PANTHER" id="PTHR15028">
    <property type="entry name" value="CD72-RELATED"/>
    <property type="match status" value="1"/>
</dbReference>
<proteinExistence type="predicted"/>
<reference evidence="7" key="3">
    <citation type="submission" date="2025-09" db="UniProtKB">
        <authorList>
            <consortium name="Ensembl"/>
        </authorList>
    </citation>
    <scope>IDENTIFICATION</scope>
</reference>
<dbReference type="InterPro" id="IPR016187">
    <property type="entry name" value="CTDL_fold"/>
</dbReference>
<keyword evidence="3" id="KW-0175">Coiled coil</keyword>
<keyword evidence="2" id="KW-0964">Secreted</keyword>
<dbReference type="InterPro" id="IPR039689">
    <property type="entry name" value="CD72"/>
</dbReference>
<dbReference type="SMART" id="SM00034">
    <property type="entry name" value="CLECT"/>
    <property type="match status" value="1"/>
</dbReference>
<evidence type="ECO:0000313" key="8">
    <source>
        <dbReference type="Proteomes" id="UP000001646"/>
    </source>
</evidence>
<dbReference type="PROSITE" id="PS50041">
    <property type="entry name" value="C_TYPE_LECTIN_2"/>
    <property type="match status" value="1"/>
</dbReference>
<dbReference type="Bgee" id="ENSACAG00000023891">
    <property type="expression patterns" value="Expressed in adrenal gland and 8 other cell types or tissues"/>
</dbReference>
<dbReference type="GeneTree" id="ENSGT00390000003668"/>
<feature type="compositionally biased region" description="Basic and acidic residues" evidence="4">
    <location>
        <begin position="44"/>
        <end position="60"/>
    </location>
</feature>
<dbReference type="Proteomes" id="UP000001646">
    <property type="component" value="Unplaced"/>
</dbReference>
<organism evidence="7 8">
    <name type="scientific">Anolis carolinensis</name>
    <name type="common">Green anole</name>
    <name type="synonym">American chameleon</name>
    <dbReference type="NCBI Taxonomy" id="28377"/>
    <lineage>
        <taxon>Eukaryota</taxon>
        <taxon>Metazoa</taxon>
        <taxon>Chordata</taxon>
        <taxon>Craniata</taxon>
        <taxon>Vertebrata</taxon>
        <taxon>Euteleostomi</taxon>
        <taxon>Lepidosauria</taxon>
        <taxon>Squamata</taxon>
        <taxon>Bifurcata</taxon>
        <taxon>Unidentata</taxon>
        <taxon>Episquamata</taxon>
        <taxon>Toxicofera</taxon>
        <taxon>Iguania</taxon>
        <taxon>Dactyloidae</taxon>
        <taxon>Anolis</taxon>
    </lineage>
</organism>
<feature type="transmembrane region" description="Helical" evidence="5">
    <location>
        <begin position="65"/>
        <end position="86"/>
    </location>
</feature>
<accession>A0A803SY93</accession>
<dbReference type="SUPFAM" id="SSF56436">
    <property type="entry name" value="C-type lectin-like"/>
    <property type="match status" value="1"/>
</dbReference>
<protein>
    <recommendedName>
        <fullName evidence="6">C-type lectin domain-containing protein</fullName>
    </recommendedName>
</protein>
<evidence type="ECO:0000256" key="5">
    <source>
        <dbReference type="SAM" id="Phobius"/>
    </source>
</evidence>
<evidence type="ECO:0000259" key="6">
    <source>
        <dbReference type="PROSITE" id="PS50041"/>
    </source>
</evidence>
<evidence type="ECO:0000256" key="2">
    <source>
        <dbReference type="ARBA" id="ARBA00022525"/>
    </source>
</evidence>
<dbReference type="InterPro" id="IPR001304">
    <property type="entry name" value="C-type_lectin-like"/>
</dbReference>
<dbReference type="Ensembl" id="ENSACAT00000037249.1">
    <property type="protein sequence ID" value="ENSACAP00000027933.1"/>
    <property type="gene ID" value="ENSACAG00000023891.3"/>
</dbReference>
<reference evidence="7" key="1">
    <citation type="submission" date="2009-12" db="EMBL/GenBank/DDBJ databases">
        <title>The Genome Sequence of Anolis carolinensis (Green Anole Lizard).</title>
        <authorList>
            <consortium name="The Genome Sequencing Platform"/>
            <person name="Di Palma F."/>
            <person name="Alfoldi J."/>
            <person name="Heiman D."/>
            <person name="Young S."/>
            <person name="Grabherr M."/>
            <person name="Johnson J."/>
            <person name="Lander E.S."/>
            <person name="Lindblad-Toh K."/>
        </authorList>
    </citation>
    <scope>NUCLEOTIDE SEQUENCE [LARGE SCALE GENOMIC DNA]</scope>
    <source>
        <strain evidence="7">JBL SC #1</strain>
    </source>
</reference>
<evidence type="ECO:0000256" key="3">
    <source>
        <dbReference type="SAM" id="Coils"/>
    </source>
</evidence>
<dbReference type="GO" id="GO:0004888">
    <property type="term" value="F:transmembrane signaling receptor activity"/>
    <property type="evidence" value="ECO:0007669"/>
    <property type="project" value="InterPro"/>
</dbReference>
<feature type="coiled-coil region" evidence="3">
    <location>
        <begin position="120"/>
        <end position="234"/>
    </location>
</feature>
<comment type="subcellular location">
    <subcellularLocation>
        <location evidence="1">Secreted</location>
    </subcellularLocation>
</comment>
<dbReference type="PANTHER" id="PTHR15028:SF6">
    <property type="entry name" value="B-CELL DIFFERENTIATION ANTIGEN CD72"/>
    <property type="match status" value="1"/>
</dbReference>
<name>A0A803SY93_ANOCA</name>
<dbReference type="Gene3D" id="3.10.100.10">
    <property type="entry name" value="Mannose-Binding Protein A, subunit A"/>
    <property type="match status" value="1"/>
</dbReference>
<keyword evidence="5" id="KW-1133">Transmembrane helix</keyword>
<sequence length="368" mass="41901">MAEGVTYADLRFVRNPPGNKAPKEGNGAEEEELTYENVQGSRSGGKEETPSTPKKDTESKPWVKGAALGALTTCLVLLAVAVGLGVQYGQVSGQLQRALQAHAAHSSAQEGSLEQKEDWLQQALAKLNFTQEALRKSQEATEKIQEQLQVTEEALRKANHSLEDLKQERDQMETELQQAWEDLASTQEALRRSQEAAKKTQEDLRMANLNLHSLEQEKDQAKEELRQANSCQNIDCCPDGWTLFRWKCIWVSQEKKTWQKSREDCEKRSSQLLMPKEPWEQWEIWGALVRMQKNLQHPNGYWIGLHKIKEKKNSILFWVDGSHYEGSEQLMQNQYQNCIKVNQGQLEPGSCYTPRAYICERAASPTTL</sequence>
<feature type="domain" description="C-type lectin" evidence="6">
    <location>
        <begin position="244"/>
        <end position="360"/>
    </location>
</feature>
<evidence type="ECO:0000256" key="4">
    <source>
        <dbReference type="SAM" id="MobiDB-lite"/>
    </source>
</evidence>
<evidence type="ECO:0000256" key="1">
    <source>
        <dbReference type="ARBA" id="ARBA00004613"/>
    </source>
</evidence>
<keyword evidence="5" id="KW-0472">Membrane</keyword>
<evidence type="ECO:0000313" key="7">
    <source>
        <dbReference type="Ensembl" id="ENSACAP00000027933.1"/>
    </source>
</evidence>
<dbReference type="GO" id="GO:0005576">
    <property type="term" value="C:extracellular region"/>
    <property type="evidence" value="ECO:0007669"/>
    <property type="project" value="UniProtKB-SubCell"/>
</dbReference>
<dbReference type="InParanoid" id="A0A803SY93"/>
<feature type="region of interest" description="Disordered" evidence="4">
    <location>
        <begin position="1"/>
        <end position="60"/>
    </location>
</feature>
<dbReference type="Pfam" id="PF00059">
    <property type="entry name" value="Lectin_C"/>
    <property type="match status" value="1"/>
</dbReference>
<dbReference type="GO" id="GO:0005886">
    <property type="term" value="C:plasma membrane"/>
    <property type="evidence" value="ECO:0000318"/>
    <property type="project" value="GO_Central"/>
</dbReference>
<reference evidence="7" key="2">
    <citation type="submission" date="2025-08" db="UniProtKB">
        <authorList>
            <consortium name="Ensembl"/>
        </authorList>
    </citation>
    <scope>IDENTIFICATION</scope>
</reference>
<keyword evidence="8" id="KW-1185">Reference proteome</keyword>
<dbReference type="AlphaFoldDB" id="A0A803SY93"/>